<feature type="active site" description="Proton acceptor" evidence="6">
    <location>
        <position position="300"/>
    </location>
</feature>
<evidence type="ECO:0000256" key="7">
    <source>
        <dbReference type="PIRSR" id="PIRSR000138-2"/>
    </source>
</evidence>
<organism evidence="9 10">
    <name type="scientific">Brachybacterium endophyticum</name>
    <dbReference type="NCBI Taxonomy" id="2182385"/>
    <lineage>
        <taxon>Bacteria</taxon>
        <taxon>Bacillati</taxon>
        <taxon>Actinomycetota</taxon>
        <taxon>Actinomycetes</taxon>
        <taxon>Micrococcales</taxon>
        <taxon>Dermabacteraceae</taxon>
        <taxon>Brachybacterium</taxon>
    </lineage>
</organism>
<dbReference type="RefSeq" id="WP_109275839.1">
    <property type="nucleotide sequence ID" value="NZ_QFKX01000003.1"/>
</dbReference>
<feature type="binding site" evidence="7">
    <location>
        <position position="303"/>
    </location>
    <ligand>
        <name>glyoxylate</name>
        <dbReference type="ChEBI" id="CHEBI:36655"/>
    </ligand>
</feature>
<feature type="binding site" evidence="7">
    <location>
        <position position="300"/>
    </location>
    <ligand>
        <name>glyoxylate</name>
        <dbReference type="ChEBI" id="CHEBI:36655"/>
    </ligand>
</feature>
<comment type="caution">
    <text evidence="9">The sequence shown here is derived from an EMBL/GenBank/DDBJ whole genome shotgun (WGS) entry which is preliminary data.</text>
</comment>
<proteinExistence type="inferred from homology"/>
<name>A0A2U2RJN6_9MICO</name>
<evidence type="ECO:0000259" key="8">
    <source>
        <dbReference type="PROSITE" id="PS51349"/>
    </source>
</evidence>
<evidence type="ECO:0000313" key="9">
    <source>
        <dbReference type="EMBL" id="PWH06092.1"/>
    </source>
</evidence>
<dbReference type="PANTHER" id="PTHR10578:SF107">
    <property type="entry name" value="2-HYDROXYACID OXIDASE 1"/>
    <property type="match status" value="1"/>
</dbReference>
<evidence type="ECO:0000256" key="5">
    <source>
        <dbReference type="ARBA" id="ARBA00024042"/>
    </source>
</evidence>
<gene>
    <name evidence="9" type="ORF">DEO23_09785</name>
</gene>
<evidence type="ECO:0000256" key="2">
    <source>
        <dbReference type="ARBA" id="ARBA00022630"/>
    </source>
</evidence>
<sequence length="420" mass="46337">MVTRQLPKPEEIFELMKFRKPSLDFRGTRLEKAQSIYDLRKIAKRRTPAAAFDYTDGGAEREISMRRARKAFEDVEFHPGILTDVSRVDPSVNILGGPSAQPFGIAPTGFTRLMQTEGEIAGAGAAGAAGIPFSLSTLGTTSIEDVHAENPDGRNWYQLYVMKDRSISYGLVERAAKAGFDTLFFTVDTPVAGARLRDKKNGFSIPPQLTPGVVINAIPRPWWWIDFLTTPKLEFASLTSTGGTVGELLDSAMDPSINYEDLKEIREMWPGKIAIKGVQNVEDAKKLADLGVDAIVLSNHGGRQLDRASVPFHLLPEVKRELGNSTEIMVDTGIMHGSDIVAAMALGADFTLVGRAYLYGLMAGGRRGVDRTIEILSEEVERTMRLLQVHTIEELEPRHVTQLRELQPIPQPGARRRAEV</sequence>
<feature type="binding site" evidence="7">
    <location>
        <position position="276"/>
    </location>
    <ligand>
        <name>FMN</name>
        <dbReference type="ChEBI" id="CHEBI:58210"/>
    </ligand>
</feature>
<dbReference type="FunFam" id="3.20.20.70:FF:000029">
    <property type="entry name" value="L-lactate dehydrogenase"/>
    <property type="match status" value="1"/>
</dbReference>
<dbReference type="EMBL" id="QFKX01000003">
    <property type="protein sequence ID" value="PWH06092.1"/>
    <property type="molecule type" value="Genomic_DNA"/>
</dbReference>
<feature type="binding site" evidence="7">
    <location>
        <position position="195"/>
    </location>
    <ligand>
        <name>glyoxylate</name>
        <dbReference type="ChEBI" id="CHEBI:36655"/>
    </ligand>
</feature>
<reference evidence="9 10" key="1">
    <citation type="submission" date="2018-05" db="EMBL/GenBank/DDBJ databases">
        <title>Brachybacterium sp. M1HQ-2T, whole genome shotgun sequence.</title>
        <authorList>
            <person name="Tuo L."/>
        </authorList>
    </citation>
    <scope>NUCLEOTIDE SEQUENCE [LARGE SCALE GENOMIC DNA]</scope>
    <source>
        <strain evidence="9 10">M1HQ-2</strain>
    </source>
</reference>
<feature type="binding site" evidence="7">
    <location>
        <position position="160"/>
    </location>
    <ligand>
        <name>glyoxylate</name>
        <dbReference type="ChEBI" id="CHEBI:36655"/>
    </ligand>
</feature>
<keyword evidence="10" id="KW-1185">Reference proteome</keyword>
<feature type="binding site" evidence="7">
    <location>
        <begin position="107"/>
        <end position="109"/>
    </location>
    <ligand>
        <name>FMN</name>
        <dbReference type="ChEBI" id="CHEBI:58210"/>
    </ligand>
</feature>
<dbReference type="SUPFAM" id="SSF51395">
    <property type="entry name" value="FMN-linked oxidoreductases"/>
    <property type="match status" value="1"/>
</dbReference>
<dbReference type="PROSITE" id="PS51349">
    <property type="entry name" value="FMN_HYDROXY_ACID_DH_2"/>
    <property type="match status" value="1"/>
</dbReference>
<dbReference type="CDD" id="cd02809">
    <property type="entry name" value="alpha_hydroxyacid_oxid_FMN"/>
    <property type="match status" value="1"/>
</dbReference>
<feature type="binding site" evidence="7">
    <location>
        <position position="136"/>
    </location>
    <ligand>
        <name>FMN</name>
        <dbReference type="ChEBI" id="CHEBI:58210"/>
    </ligand>
</feature>
<dbReference type="PIRSF" id="PIRSF000138">
    <property type="entry name" value="Al-hdrx_acd_dh"/>
    <property type="match status" value="1"/>
</dbReference>
<keyword evidence="4" id="KW-0560">Oxidoreductase</keyword>
<comment type="similarity">
    <text evidence="5">Belongs to the FMN-dependent alpha-hydroxy acid dehydrogenase family.</text>
</comment>
<dbReference type="InterPro" id="IPR013785">
    <property type="entry name" value="Aldolase_TIM"/>
</dbReference>
<dbReference type="InterPro" id="IPR012133">
    <property type="entry name" value="Alpha-hydoxy_acid_DH_FMN"/>
</dbReference>
<dbReference type="Pfam" id="PF01070">
    <property type="entry name" value="FMN_dh"/>
    <property type="match status" value="1"/>
</dbReference>
<feature type="binding site" evidence="7">
    <location>
        <position position="298"/>
    </location>
    <ligand>
        <name>FMN</name>
        <dbReference type="ChEBI" id="CHEBI:58210"/>
    </ligand>
</feature>
<dbReference type="InterPro" id="IPR037396">
    <property type="entry name" value="FMN_HAD"/>
</dbReference>
<keyword evidence="2 7" id="KW-0285">Flavoprotein</keyword>
<feature type="binding site" evidence="7">
    <location>
        <position position="158"/>
    </location>
    <ligand>
        <name>FMN</name>
        <dbReference type="ChEBI" id="CHEBI:58210"/>
    </ligand>
</feature>
<dbReference type="PANTHER" id="PTHR10578">
    <property type="entry name" value="S -2-HYDROXY-ACID OXIDASE-RELATED"/>
    <property type="match status" value="1"/>
</dbReference>
<evidence type="ECO:0000256" key="1">
    <source>
        <dbReference type="ARBA" id="ARBA00001917"/>
    </source>
</evidence>
<dbReference type="Proteomes" id="UP000245590">
    <property type="component" value="Unassembled WGS sequence"/>
</dbReference>
<feature type="binding site" evidence="7">
    <location>
        <begin position="354"/>
        <end position="355"/>
    </location>
    <ligand>
        <name>FMN</name>
        <dbReference type="ChEBI" id="CHEBI:58210"/>
    </ligand>
</feature>
<accession>A0A2U2RJN6</accession>
<evidence type="ECO:0000313" key="10">
    <source>
        <dbReference type="Proteomes" id="UP000245590"/>
    </source>
</evidence>
<feature type="binding site" evidence="7">
    <location>
        <position position="54"/>
    </location>
    <ligand>
        <name>glyoxylate</name>
        <dbReference type="ChEBI" id="CHEBI:36655"/>
    </ligand>
</feature>
<dbReference type="AlphaFoldDB" id="A0A2U2RJN6"/>
<dbReference type="InterPro" id="IPR000262">
    <property type="entry name" value="FMN-dep_DH"/>
</dbReference>
<comment type="cofactor">
    <cofactor evidence="1">
        <name>FMN</name>
        <dbReference type="ChEBI" id="CHEBI:58210"/>
    </cofactor>
</comment>
<feature type="binding site" evidence="7">
    <location>
        <position position="186"/>
    </location>
    <ligand>
        <name>FMN</name>
        <dbReference type="ChEBI" id="CHEBI:58210"/>
    </ligand>
</feature>
<dbReference type="InterPro" id="IPR008259">
    <property type="entry name" value="FMN_hydac_DH_AS"/>
</dbReference>
<protein>
    <submittedName>
        <fullName evidence="9">Alpha-hydroxy-acid oxidizing enzyme</fullName>
    </submittedName>
</protein>
<evidence type="ECO:0000256" key="6">
    <source>
        <dbReference type="PIRSR" id="PIRSR000138-1"/>
    </source>
</evidence>
<evidence type="ECO:0000256" key="4">
    <source>
        <dbReference type="ARBA" id="ARBA00023002"/>
    </source>
</evidence>
<dbReference type="Gene3D" id="3.20.20.70">
    <property type="entry name" value="Aldolase class I"/>
    <property type="match status" value="1"/>
</dbReference>
<keyword evidence="3 7" id="KW-0288">FMN</keyword>
<dbReference type="GO" id="GO:0010181">
    <property type="term" value="F:FMN binding"/>
    <property type="evidence" value="ECO:0007669"/>
    <property type="project" value="InterPro"/>
</dbReference>
<dbReference type="PROSITE" id="PS00557">
    <property type="entry name" value="FMN_HYDROXY_ACID_DH_1"/>
    <property type="match status" value="1"/>
</dbReference>
<feature type="domain" description="FMN hydroxy acid dehydrogenase" evidence="8">
    <location>
        <begin position="28"/>
        <end position="405"/>
    </location>
</feature>
<evidence type="ECO:0000256" key="3">
    <source>
        <dbReference type="ARBA" id="ARBA00022643"/>
    </source>
</evidence>
<dbReference type="OrthoDB" id="9770452at2"/>
<dbReference type="GO" id="GO:0016614">
    <property type="term" value="F:oxidoreductase activity, acting on CH-OH group of donors"/>
    <property type="evidence" value="ECO:0007669"/>
    <property type="project" value="UniProtKB-ARBA"/>
</dbReference>